<evidence type="ECO:0000313" key="2">
    <source>
        <dbReference type="Proteomes" id="UP001385892"/>
    </source>
</evidence>
<dbReference type="RefSeq" id="WP_340348419.1">
    <property type="nucleotide sequence ID" value="NZ_JBBKZT010000042.1"/>
</dbReference>
<sequence>MPIESTSPYLPSDPLATDGWLGTPEFPGYRANNVVVRLDHEPQVDPEHLYFHLLLLDANGQLQDNHSGPCLALARHQSLPERIRFVRVVAELV</sequence>
<comment type="caution">
    <text evidence="1">The sequence shown here is derived from an EMBL/GenBank/DDBJ whole genome shotgun (WGS) entry which is preliminary data.</text>
</comment>
<gene>
    <name evidence="1" type="ORF">WKW82_38030</name>
</gene>
<organism evidence="1 2">
    <name type="scientific">Variovorax rhizosphaerae</name>
    <dbReference type="NCBI Taxonomy" id="1836200"/>
    <lineage>
        <taxon>Bacteria</taxon>
        <taxon>Pseudomonadati</taxon>
        <taxon>Pseudomonadota</taxon>
        <taxon>Betaproteobacteria</taxon>
        <taxon>Burkholderiales</taxon>
        <taxon>Comamonadaceae</taxon>
        <taxon>Variovorax</taxon>
    </lineage>
</organism>
<reference evidence="1 2" key="1">
    <citation type="submission" date="2024-03" db="EMBL/GenBank/DDBJ databases">
        <title>Novel species of the genus Variovorax.</title>
        <authorList>
            <person name="Liu Q."/>
            <person name="Xin Y.-H."/>
        </authorList>
    </citation>
    <scope>NUCLEOTIDE SEQUENCE [LARGE SCALE GENOMIC DNA]</scope>
    <source>
        <strain evidence="1 2">KACC 18900</strain>
    </source>
</reference>
<dbReference type="Proteomes" id="UP001385892">
    <property type="component" value="Unassembled WGS sequence"/>
</dbReference>
<accession>A0ABU8WY71</accession>
<protein>
    <submittedName>
        <fullName evidence="1">Uncharacterized protein</fullName>
    </submittedName>
</protein>
<keyword evidence="2" id="KW-1185">Reference proteome</keyword>
<proteinExistence type="predicted"/>
<evidence type="ECO:0000313" key="1">
    <source>
        <dbReference type="EMBL" id="MEJ8852471.1"/>
    </source>
</evidence>
<dbReference type="EMBL" id="JBBKZT010000042">
    <property type="protein sequence ID" value="MEJ8852471.1"/>
    <property type="molecule type" value="Genomic_DNA"/>
</dbReference>
<name>A0ABU8WY71_9BURK</name>
<feature type="non-terminal residue" evidence="1">
    <location>
        <position position="93"/>
    </location>
</feature>